<evidence type="ECO:0000313" key="2">
    <source>
        <dbReference type="Proteomes" id="UP000644610"/>
    </source>
</evidence>
<proteinExistence type="predicted"/>
<keyword evidence="2" id="KW-1185">Reference proteome</keyword>
<dbReference type="Proteomes" id="UP000644610">
    <property type="component" value="Unassembled WGS sequence"/>
</dbReference>
<organism evidence="1 2">
    <name type="scientific">Planotetraspora silvatica</name>
    <dbReference type="NCBI Taxonomy" id="234614"/>
    <lineage>
        <taxon>Bacteria</taxon>
        <taxon>Bacillati</taxon>
        <taxon>Actinomycetota</taxon>
        <taxon>Actinomycetes</taxon>
        <taxon>Streptosporangiales</taxon>
        <taxon>Streptosporangiaceae</taxon>
        <taxon>Planotetraspora</taxon>
    </lineage>
</organism>
<gene>
    <name evidence="1" type="ORF">Psi02_72410</name>
</gene>
<name>A0A8J3UVX5_9ACTN</name>
<evidence type="ECO:0000313" key="1">
    <source>
        <dbReference type="EMBL" id="GII50817.1"/>
    </source>
</evidence>
<dbReference type="RefSeq" id="WP_203980292.1">
    <property type="nucleotide sequence ID" value="NZ_BAAAKY010000052.1"/>
</dbReference>
<dbReference type="AlphaFoldDB" id="A0A8J3UVX5"/>
<comment type="caution">
    <text evidence="1">The sequence shown here is derived from an EMBL/GenBank/DDBJ whole genome shotgun (WGS) entry which is preliminary data.</text>
</comment>
<sequence length="96" mass="10133">MSGYQVAGEAAAEAVTFDQVEVGDTLTFLTADNGYGGTGTPRRRPGVVTRKTDHVVDLNVGGGLPVFERGKGRPRGAGARLRRADWSSHGVHRIAT</sequence>
<protein>
    <submittedName>
        <fullName evidence="1">Uncharacterized protein</fullName>
    </submittedName>
</protein>
<dbReference type="EMBL" id="BOOQ01000056">
    <property type="protein sequence ID" value="GII50817.1"/>
    <property type="molecule type" value="Genomic_DNA"/>
</dbReference>
<reference evidence="1" key="1">
    <citation type="submission" date="2021-01" db="EMBL/GenBank/DDBJ databases">
        <title>Whole genome shotgun sequence of Planotetraspora silvatica NBRC 100141.</title>
        <authorList>
            <person name="Komaki H."/>
            <person name="Tamura T."/>
        </authorList>
    </citation>
    <scope>NUCLEOTIDE SEQUENCE</scope>
    <source>
        <strain evidence="1">NBRC 100141</strain>
    </source>
</reference>
<accession>A0A8J3UVX5</accession>